<evidence type="ECO:0000313" key="2">
    <source>
        <dbReference type="Proteomes" id="UP001201980"/>
    </source>
</evidence>
<name>A0AAD5WUD6_9PEZI</name>
<gene>
    <name evidence="1" type="ORF">MKZ38_004718</name>
</gene>
<accession>A0AAD5WUD6</accession>
<sequence>MPFNPLTELGQLLGQALAGQVAATIVQGAEAACRGMRDRYRRQDAEREAKEKQKQHQENLSALRTRLYLSDASRYRAMEVEGIYDPMAEHDREAAADVVAEEPGLEVAPPSVDEAFVVIIAKDERSMTFLEKHLDDEFVQVTPEEGDFEQEVEETEG</sequence>
<dbReference type="EMBL" id="JAKWBI020000027">
    <property type="protein sequence ID" value="KAJ2905643.1"/>
    <property type="molecule type" value="Genomic_DNA"/>
</dbReference>
<protein>
    <submittedName>
        <fullName evidence="1">Uncharacterized protein</fullName>
    </submittedName>
</protein>
<keyword evidence="2" id="KW-1185">Reference proteome</keyword>
<proteinExistence type="predicted"/>
<comment type="caution">
    <text evidence="1">The sequence shown here is derived from an EMBL/GenBank/DDBJ whole genome shotgun (WGS) entry which is preliminary data.</text>
</comment>
<evidence type="ECO:0000313" key="1">
    <source>
        <dbReference type="EMBL" id="KAJ2905643.1"/>
    </source>
</evidence>
<dbReference type="Proteomes" id="UP001201980">
    <property type="component" value="Unassembled WGS sequence"/>
</dbReference>
<organism evidence="1 2">
    <name type="scientific">Zalerion maritima</name>
    <dbReference type="NCBI Taxonomy" id="339359"/>
    <lineage>
        <taxon>Eukaryota</taxon>
        <taxon>Fungi</taxon>
        <taxon>Dikarya</taxon>
        <taxon>Ascomycota</taxon>
        <taxon>Pezizomycotina</taxon>
        <taxon>Sordariomycetes</taxon>
        <taxon>Lulworthiomycetidae</taxon>
        <taxon>Lulworthiales</taxon>
        <taxon>Lulworthiaceae</taxon>
        <taxon>Zalerion</taxon>
    </lineage>
</organism>
<dbReference type="AlphaFoldDB" id="A0AAD5WUD6"/>
<reference evidence="1" key="1">
    <citation type="submission" date="2022-07" db="EMBL/GenBank/DDBJ databases">
        <title>Draft genome sequence of Zalerion maritima ATCC 34329, a (micro)plastics degrading marine fungus.</title>
        <authorList>
            <person name="Paco A."/>
            <person name="Goncalves M.F.M."/>
            <person name="Rocha-Santos T.A.P."/>
            <person name="Alves A."/>
        </authorList>
    </citation>
    <scope>NUCLEOTIDE SEQUENCE</scope>
    <source>
        <strain evidence="1">ATCC 34329</strain>
    </source>
</reference>